<gene>
    <name evidence="1" type="ORF">Vadar_011422</name>
</gene>
<comment type="caution">
    <text evidence="1">The sequence shown here is derived from an EMBL/GenBank/DDBJ whole genome shotgun (WGS) entry which is preliminary data.</text>
</comment>
<keyword evidence="2" id="KW-1185">Reference proteome</keyword>
<proteinExistence type="predicted"/>
<protein>
    <submittedName>
        <fullName evidence="1">Uncharacterized protein</fullName>
    </submittedName>
</protein>
<organism evidence="1 2">
    <name type="scientific">Vaccinium darrowii</name>
    <dbReference type="NCBI Taxonomy" id="229202"/>
    <lineage>
        <taxon>Eukaryota</taxon>
        <taxon>Viridiplantae</taxon>
        <taxon>Streptophyta</taxon>
        <taxon>Embryophyta</taxon>
        <taxon>Tracheophyta</taxon>
        <taxon>Spermatophyta</taxon>
        <taxon>Magnoliopsida</taxon>
        <taxon>eudicotyledons</taxon>
        <taxon>Gunneridae</taxon>
        <taxon>Pentapetalae</taxon>
        <taxon>asterids</taxon>
        <taxon>Ericales</taxon>
        <taxon>Ericaceae</taxon>
        <taxon>Vaccinioideae</taxon>
        <taxon>Vaccinieae</taxon>
        <taxon>Vaccinium</taxon>
    </lineage>
</organism>
<evidence type="ECO:0000313" key="2">
    <source>
        <dbReference type="Proteomes" id="UP000828048"/>
    </source>
</evidence>
<sequence length="590" mass="66492">MARERQTASIRRRKASEASQATGQKAKRARGRPALSRQQPEEGQFEVVGEQAEEGQFEEEEEVEVEVEEHFEEGQPEEEVHLAAASSGVGIRNGEDVPRGGPLDRGLLKSFDTHVAAAIWNREERGTLRLHSHSRHLSKWRVKSRRVQEKINNSGLGPLCSNLTYPYCNAVLVSAFVERWHPETNTFHFKFGEMGMTLDDTEQLLGLSVIGKAVHTEEEYRDPVTLLKDCLGVSETDARKALNGGKSVALSWLKKNFTTASKTDSVQRVDYCARAYLLFVLGCTLFIDKSGGKVDVSLLSLLSNLDEVGTYGWGTGCLAYLYRQLGTASRKGVKQLCGYTTLLEAWIHEHFPTLQQPQNPNYSEELPRAHRWLPRREASNVSVSHYRRMLDDLRADQVIFDPYKDRRGDVRPIAFYTGPIRGMSVVEPYLPDRVLRQFGLVQIIPGDPIAPARVETGDKKYNVVYTWTDANWTSWEYHVVPEVKRVRTKADVPWECHPDYAQWLSRYSHFTVSPDAGATEVNIDGSATDGLKLAAITQEVDKVFAEGLSPYSMREALRHISSILRPTIRGEPRTPRTTEGATYGRRTDAT</sequence>
<dbReference type="Proteomes" id="UP000828048">
    <property type="component" value="Chromosome 3"/>
</dbReference>
<name>A0ACB7YVR7_9ERIC</name>
<evidence type="ECO:0000313" key="1">
    <source>
        <dbReference type="EMBL" id="KAH7857332.1"/>
    </source>
</evidence>
<accession>A0ACB7YVR7</accession>
<reference evidence="1 2" key="1">
    <citation type="journal article" date="2021" name="Hortic Res">
        <title>High-quality reference genome and annotation aids understanding of berry development for evergreen blueberry (Vaccinium darrowii).</title>
        <authorList>
            <person name="Yu J."/>
            <person name="Hulse-Kemp A.M."/>
            <person name="Babiker E."/>
            <person name="Staton M."/>
        </authorList>
    </citation>
    <scope>NUCLEOTIDE SEQUENCE [LARGE SCALE GENOMIC DNA]</scope>
    <source>
        <strain evidence="2">cv. NJ 8807/NJ 8810</strain>
        <tissue evidence="1">Young leaf</tissue>
    </source>
</reference>
<dbReference type="EMBL" id="CM037153">
    <property type="protein sequence ID" value="KAH7857332.1"/>
    <property type="molecule type" value="Genomic_DNA"/>
</dbReference>